<keyword evidence="11" id="KW-0675">Receptor</keyword>
<comment type="subcellular location">
    <subcellularLocation>
        <location evidence="1">Membrane</location>
        <topology evidence="1">Single-pass membrane protein</topology>
    </subcellularLocation>
</comment>
<dbReference type="SUPFAM" id="SSF57196">
    <property type="entry name" value="EGF/Laminin"/>
    <property type="match status" value="2"/>
</dbReference>
<dbReference type="GO" id="GO:0006898">
    <property type="term" value="P:receptor-mediated endocytosis"/>
    <property type="evidence" value="ECO:0007669"/>
    <property type="project" value="TreeGrafter"/>
</dbReference>
<feature type="disulfide bond" evidence="13">
    <location>
        <begin position="114"/>
        <end position="129"/>
    </location>
</feature>
<dbReference type="InterPro" id="IPR036055">
    <property type="entry name" value="LDL_receptor-like_sf"/>
</dbReference>
<feature type="disulfide bond" evidence="13">
    <location>
        <begin position="31"/>
        <end position="46"/>
    </location>
</feature>
<dbReference type="Gene3D" id="4.10.1220.10">
    <property type="entry name" value="EGF-type module"/>
    <property type="match status" value="1"/>
</dbReference>
<keyword evidence="5" id="KW-0812">Transmembrane</keyword>
<feature type="repeat" description="LDL-receptor class B" evidence="14">
    <location>
        <begin position="411"/>
        <end position="453"/>
    </location>
</feature>
<dbReference type="InterPro" id="IPR002172">
    <property type="entry name" value="LDrepeatLR_classA_rpt"/>
</dbReference>
<evidence type="ECO:0000256" key="7">
    <source>
        <dbReference type="ARBA" id="ARBA00022737"/>
    </source>
</evidence>
<keyword evidence="10 13" id="KW-1015">Disulfide bond</keyword>
<feature type="repeat" description="LDL-receptor class B" evidence="14">
    <location>
        <begin position="368"/>
        <end position="410"/>
    </location>
</feature>
<dbReference type="GO" id="GO:0016324">
    <property type="term" value="C:apical plasma membrane"/>
    <property type="evidence" value="ECO:0007669"/>
    <property type="project" value="TreeGrafter"/>
</dbReference>
<protein>
    <recommendedName>
        <fullName evidence="15">EGF-like domain-containing protein</fullName>
    </recommendedName>
</protein>
<evidence type="ECO:0000256" key="3">
    <source>
        <dbReference type="ARBA" id="ARBA00022536"/>
    </source>
</evidence>
<feature type="domain" description="EGF-like" evidence="15">
    <location>
        <begin position="312"/>
        <end position="327"/>
    </location>
</feature>
<feature type="repeat" description="LDL-receptor class B" evidence="14">
    <location>
        <begin position="536"/>
        <end position="579"/>
    </location>
</feature>
<keyword evidence="3" id="KW-0245">EGF-like domain</keyword>
<feature type="disulfide bond" evidence="13">
    <location>
        <begin position="144"/>
        <end position="162"/>
    </location>
</feature>
<reference evidence="16" key="2">
    <citation type="submission" date="2025-08" db="UniProtKB">
        <authorList>
            <consortium name="Ensembl"/>
        </authorList>
    </citation>
    <scope>IDENTIFICATION</scope>
</reference>
<dbReference type="InterPro" id="IPR000742">
    <property type="entry name" value="EGF"/>
</dbReference>
<dbReference type="Gene3D" id="2.10.25.10">
    <property type="entry name" value="Laminin"/>
    <property type="match status" value="2"/>
</dbReference>
<evidence type="ECO:0000256" key="13">
    <source>
        <dbReference type="PROSITE-ProRule" id="PRU00124"/>
    </source>
</evidence>
<comment type="similarity">
    <text evidence="2">Belongs to the LDLR family.</text>
</comment>
<feature type="disulfide bond" evidence="13">
    <location>
        <begin position="137"/>
        <end position="149"/>
    </location>
</feature>
<proteinExistence type="inferred from homology"/>
<comment type="caution">
    <text evidence="13">Lacks conserved residue(s) required for the propagation of feature annotation.</text>
</comment>
<dbReference type="InterPro" id="IPR023415">
    <property type="entry name" value="LDLR_class-A_CS"/>
</dbReference>
<evidence type="ECO:0000256" key="10">
    <source>
        <dbReference type="ARBA" id="ARBA00023157"/>
    </source>
</evidence>
<keyword evidence="9" id="KW-0472">Membrane</keyword>
<feature type="disulfide bond" evidence="13">
    <location>
        <begin position="102"/>
        <end position="120"/>
    </location>
</feature>
<evidence type="ECO:0000256" key="11">
    <source>
        <dbReference type="ARBA" id="ARBA00023170"/>
    </source>
</evidence>
<dbReference type="PROSITE" id="PS01209">
    <property type="entry name" value="LDLRA_1"/>
    <property type="match status" value="8"/>
</dbReference>
<dbReference type="SMART" id="SM00135">
    <property type="entry name" value="LY"/>
    <property type="match status" value="5"/>
</dbReference>
<dbReference type="GO" id="GO:0043235">
    <property type="term" value="C:receptor complex"/>
    <property type="evidence" value="ECO:0007669"/>
    <property type="project" value="TreeGrafter"/>
</dbReference>
<dbReference type="FunFam" id="4.10.400.10:FF:000011">
    <property type="entry name" value="Low-density lipoprotein receptor-related protein 1"/>
    <property type="match status" value="4"/>
</dbReference>
<reference evidence="16" key="1">
    <citation type="submission" date="2019-06" db="EMBL/GenBank/DDBJ databases">
        <authorList>
            <consortium name="Wellcome Sanger Institute Data Sharing"/>
        </authorList>
    </citation>
    <scope>NUCLEOTIDE SEQUENCE [LARGE SCALE GENOMIC DNA]</scope>
</reference>
<dbReference type="InterPro" id="IPR000033">
    <property type="entry name" value="LDLR_classB_rpt"/>
</dbReference>
<dbReference type="PANTHER" id="PTHR22722:SF11">
    <property type="entry name" value="LOW-DENSITY LIPOPROTEIN RECEPTOR-RELATED PROTEIN 2"/>
    <property type="match status" value="1"/>
</dbReference>
<dbReference type="GO" id="GO:0042562">
    <property type="term" value="F:hormone binding"/>
    <property type="evidence" value="ECO:0007669"/>
    <property type="project" value="TreeGrafter"/>
</dbReference>
<organism evidence="16 17">
    <name type="scientific">Sphaeramia orbicularis</name>
    <name type="common">orbiculate cardinalfish</name>
    <dbReference type="NCBI Taxonomy" id="375764"/>
    <lineage>
        <taxon>Eukaryota</taxon>
        <taxon>Metazoa</taxon>
        <taxon>Chordata</taxon>
        <taxon>Craniata</taxon>
        <taxon>Vertebrata</taxon>
        <taxon>Euteleostomi</taxon>
        <taxon>Actinopterygii</taxon>
        <taxon>Neopterygii</taxon>
        <taxon>Teleostei</taxon>
        <taxon>Neoteleostei</taxon>
        <taxon>Acanthomorphata</taxon>
        <taxon>Gobiaria</taxon>
        <taxon>Kurtiformes</taxon>
        <taxon>Apogonoidei</taxon>
        <taxon>Apogonidae</taxon>
        <taxon>Apogoninae</taxon>
        <taxon>Sphaeramia</taxon>
    </lineage>
</organism>
<evidence type="ECO:0000256" key="2">
    <source>
        <dbReference type="ARBA" id="ARBA00009939"/>
    </source>
</evidence>
<feature type="disulfide bond" evidence="13">
    <location>
        <begin position="840"/>
        <end position="852"/>
    </location>
</feature>
<dbReference type="PROSITE" id="PS01187">
    <property type="entry name" value="EGF_CA"/>
    <property type="match status" value="1"/>
</dbReference>
<feature type="disulfide bond" evidence="13">
    <location>
        <begin position="19"/>
        <end position="37"/>
    </location>
</feature>
<evidence type="ECO:0000256" key="12">
    <source>
        <dbReference type="ARBA" id="ARBA00023180"/>
    </source>
</evidence>
<keyword evidence="8" id="KW-1133">Transmembrane helix</keyword>
<reference evidence="16" key="3">
    <citation type="submission" date="2025-09" db="UniProtKB">
        <authorList>
            <consortium name="Ensembl"/>
        </authorList>
    </citation>
    <scope>IDENTIFICATION</scope>
</reference>
<dbReference type="Gene3D" id="2.120.10.30">
    <property type="entry name" value="TolB, C-terminal domain"/>
    <property type="match status" value="2"/>
</dbReference>
<dbReference type="GO" id="GO:0005509">
    <property type="term" value="F:calcium ion binding"/>
    <property type="evidence" value="ECO:0007669"/>
    <property type="project" value="InterPro"/>
</dbReference>
<feature type="domain" description="EGF-like" evidence="15">
    <location>
        <begin position="272"/>
        <end position="287"/>
    </location>
</feature>
<feature type="disulfide bond" evidence="13">
    <location>
        <begin position="1008"/>
        <end position="1023"/>
    </location>
</feature>
<feature type="disulfide bond" evidence="13">
    <location>
        <begin position="184"/>
        <end position="202"/>
    </location>
</feature>
<dbReference type="Ensembl" id="ENSSORT00005044755.1">
    <property type="protein sequence ID" value="ENSSORP00005043654.1"/>
    <property type="gene ID" value="ENSSORG00005020146.1"/>
</dbReference>
<keyword evidence="6" id="KW-0732">Signal</keyword>
<accession>A0A673BR27</accession>
<feature type="disulfide bond" evidence="13">
    <location>
        <begin position="95"/>
        <end position="107"/>
    </location>
</feature>
<evidence type="ECO:0000313" key="16">
    <source>
        <dbReference type="Ensembl" id="ENSSORP00005043654.1"/>
    </source>
</evidence>
<feature type="disulfide bond" evidence="13">
    <location>
        <begin position="12"/>
        <end position="24"/>
    </location>
</feature>
<feature type="disulfide bond" evidence="13">
    <location>
        <begin position="847"/>
        <end position="865"/>
    </location>
</feature>
<evidence type="ECO:0000259" key="15">
    <source>
        <dbReference type="PROSITE" id="PS01186"/>
    </source>
</evidence>
<feature type="disulfide bond" evidence="13">
    <location>
        <begin position="177"/>
        <end position="189"/>
    </location>
</feature>
<dbReference type="InterPro" id="IPR051221">
    <property type="entry name" value="LDLR-related"/>
</dbReference>
<dbReference type="PANTHER" id="PTHR22722">
    <property type="entry name" value="LOW-DENSITY LIPOPROTEIN RECEPTOR-RELATED PROTEIN 2-RELATED"/>
    <property type="match status" value="1"/>
</dbReference>
<feature type="disulfide bond" evidence="13">
    <location>
        <begin position="907"/>
        <end position="919"/>
    </location>
</feature>
<evidence type="ECO:0000256" key="6">
    <source>
        <dbReference type="ARBA" id="ARBA00022729"/>
    </source>
</evidence>
<dbReference type="SMART" id="SM00181">
    <property type="entry name" value="EGF"/>
    <property type="match status" value="6"/>
</dbReference>
<name>A0A673BR27_9TELE</name>
<dbReference type="InterPro" id="IPR001881">
    <property type="entry name" value="EGF-like_Ca-bd_dom"/>
</dbReference>
<feature type="disulfide bond" evidence="13">
    <location>
        <begin position="73"/>
        <end position="88"/>
    </location>
</feature>
<dbReference type="Pfam" id="PF00058">
    <property type="entry name" value="Ldl_recept_b"/>
    <property type="match status" value="3"/>
</dbReference>
<dbReference type="FunFam" id="2.10.25.10:FF:000037">
    <property type="entry name" value="Signal peptide, CUB domain and EGF-like domain-containing 2"/>
    <property type="match status" value="1"/>
</dbReference>
<evidence type="ECO:0000256" key="4">
    <source>
        <dbReference type="ARBA" id="ARBA00022583"/>
    </source>
</evidence>
<feature type="disulfide bond" evidence="13">
    <location>
        <begin position="797"/>
        <end position="809"/>
    </location>
</feature>
<feature type="repeat" description="LDL-receptor class B" evidence="14">
    <location>
        <begin position="580"/>
        <end position="623"/>
    </location>
</feature>
<dbReference type="InterPro" id="IPR018097">
    <property type="entry name" value="EGF_Ca-bd_CS"/>
</dbReference>
<feature type="disulfide bond" evidence="13">
    <location>
        <begin position="61"/>
        <end position="79"/>
    </location>
</feature>
<evidence type="ECO:0000256" key="9">
    <source>
        <dbReference type="ARBA" id="ARBA00023136"/>
    </source>
</evidence>
<keyword evidence="7" id="KW-0677">Repeat</keyword>
<feature type="disulfide bond" evidence="13">
    <location>
        <begin position="996"/>
        <end position="1014"/>
    </location>
</feature>
<dbReference type="CDD" id="cd00112">
    <property type="entry name" value="LDLa"/>
    <property type="match status" value="13"/>
</dbReference>
<feature type="disulfide bond" evidence="13">
    <location>
        <begin position="946"/>
        <end position="958"/>
    </location>
</feature>
<dbReference type="PROSITE" id="PS01186">
    <property type="entry name" value="EGF_2"/>
    <property type="match status" value="2"/>
</dbReference>
<feature type="disulfide bond" evidence="13">
    <location>
        <begin position="735"/>
        <end position="750"/>
    </location>
</feature>
<dbReference type="FunFam" id="4.10.400.10:FF:000001">
    <property type="entry name" value="Low-density lipoprotein receptor-related protein 1"/>
    <property type="match status" value="2"/>
</dbReference>
<dbReference type="Proteomes" id="UP000472271">
    <property type="component" value="Chromosome 19"/>
</dbReference>
<dbReference type="FunFam" id="2.10.25.10:FF:000240">
    <property type="entry name" value="Vitamin K-dependent protein S"/>
    <property type="match status" value="1"/>
</dbReference>
<evidence type="ECO:0000256" key="8">
    <source>
        <dbReference type="ARBA" id="ARBA00022989"/>
    </source>
</evidence>
<dbReference type="FunFam" id="4.10.400.10:FF:000034">
    <property type="entry name" value="Low-density lipoprotein receptor-related protein 2"/>
    <property type="match status" value="3"/>
</dbReference>
<feature type="disulfide bond" evidence="13">
    <location>
        <begin position="196"/>
        <end position="211"/>
    </location>
</feature>
<evidence type="ECO:0000256" key="5">
    <source>
        <dbReference type="ARBA" id="ARBA00022692"/>
    </source>
</evidence>
<dbReference type="SUPFAM" id="SSF63825">
    <property type="entry name" value="YWTD domain"/>
    <property type="match status" value="2"/>
</dbReference>
<feature type="disulfide bond" evidence="13">
    <location>
        <begin position="763"/>
        <end position="781"/>
    </location>
</feature>
<evidence type="ECO:0000256" key="1">
    <source>
        <dbReference type="ARBA" id="ARBA00004167"/>
    </source>
</evidence>
<dbReference type="FunFam" id="4.10.400.10:FF:000062">
    <property type="entry name" value="Terribly reduced optic lobes, isoform AI"/>
    <property type="match status" value="1"/>
</dbReference>
<feature type="disulfide bond" evidence="13">
    <location>
        <begin position="54"/>
        <end position="66"/>
    </location>
</feature>
<dbReference type="InterPro" id="IPR011042">
    <property type="entry name" value="6-blade_b-propeller_TolB-like"/>
</dbReference>
<evidence type="ECO:0000256" key="14">
    <source>
        <dbReference type="PROSITE-ProRule" id="PRU00461"/>
    </source>
</evidence>
<feature type="disulfide bond" evidence="13">
    <location>
        <begin position="953"/>
        <end position="971"/>
    </location>
</feature>
<feature type="disulfide bond" evidence="13">
    <location>
        <begin position="716"/>
        <end position="728"/>
    </location>
</feature>
<dbReference type="Pfam" id="PF00057">
    <property type="entry name" value="Ldl_recept_a"/>
    <property type="match status" value="13"/>
</dbReference>
<feature type="disulfide bond" evidence="13">
    <location>
        <begin position="926"/>
        <end position="941"/>
    </location>
</feature>
<feature type="disulfide bond" evidence="13">
    <location>
        <begin position="914"/>
        <end position="932"/>
    </location>
</feature>
<dbReference type="Pfam" id="PF12662">
    <property type="entry name" value="cEGF"/>
    <property type="match status" value="1"/>
</dbReference>
<evidence type="ECO:0000313" key="17">
    <source>
        <dbReference type="Proteomes" id="UP000472271"/>
    </source>
</evidence>
<dbReference type="SMART" id="SM00192">
    <property type="entry name" value="LDLa"/>
    <property type="match status" value="13"/>
</dbReference>
<sequence>MFRMICLPGATCSPYAFTCNNKHCILKSWRCDGHDDCGDGSDEINCPTRLPTTCAADYFTCDNNRCISKVWVCDGDNDCGDGSDEHNCNSTITTCPPSYFLCPDHRCIYNSYVCDGDQDCLDGSDEENCGWYHQFPCSSHEFACANGFCIPEGWECDGHPDCEDGSDEHNSCLPVTCRSDYFQCNNKICVPMSWVCDGDNDCRDMSDEQNCPTPPFSCPSGQWQCPTDLVCIDLDKVCNGQRDCPNGADESRSCSANSCSDGCIQGPFGAQCTCPPGFQLLNDSKTCDDINECLITGFCSQQCFNERGSFRCYCSEGYLLEPDGRTCKATGEQQCQIIANRINMRPPLMRPVVSGSAIVTVDFDRTTSRIYWADASQKKIWSAYQNGTDRREVFSAGLMVPESIAVDWVGRNLYWTDSVMENIEVSTLDGRFRKVLVTKNVTSPRGLVLDPHNIYWSERYTSKVMRTNKFHGGNITTLMSSVYQPMGIVMDHPVKQPAGLIETFLEVLAINTTYRMILFKSKHDQPTDLAVSPKLRYLFWTDAGQTPKIERALLDGTNRTVLASESLVSPRGLTVDYTNDFLYWTDDALDMISRMATDGTQRQIIRYGSRYPSPTGVAILGNYMLWVDKRLGKLFQASKDPANTNQPEVRLKSIPEHTPTSHNTYNCTSSCQQFNGGCSHICPSGPECQCPHQGKWYLANNGKDCIKDTGKPFHTCAAIDFTCDNGRCVPLGYTCDYTDDCGDNSDERGCPFPTCNPTTEFTCASGRCISAAFVCDGHNDCRDNATSDEINCPGRTCAPNQFRCDEGKCIPESWVCDDFRDCKDGTDEPPSCGNDEIRTCSPNQFTCTNGNCIPQSMVCDGNNDCWDNSDEVQELQCGKMCQPLCADGDKDCANAADELQTLPQQTCHMNEFACANGLCILIPFHCDRVNDCGDGSDELGCTYDTCSSSQFTCGNGACIPTYYTCDGESDCMDGSDEADSLCVTVQPTCAPQQFMCKSGECIDNSKVCNGLKDCQDNSDEKGCGKRHRGVDH</sequence>
<keyword evidence="17" id="KW-1185">Reference proteome</keyword>
<keyword evidence="4" id="KW-0254">Endocytosis</keyword>
<dbReference type="Gene3D" id="4.10.400.10">
    <property type="entry name" value="Low-density Lipoprotein Receptor"/>
    <property type="match status" value="12"/>
</dbReference>
<dbReference type="InterPro" id="IPR026823">
    <property type="entry name" value="cEGF"/>
</dbReference>
<feature type="disulfide bond" evidence="13">
    <location>
        <begin position="723"/>
        <end position="741"/>
    </location>
</feature>
<dbReference type="PROSITE" id="PS51120">
    <property type="entry name" value="LDLRB"/>
    <property type="match status" value="4"/>
</dbReference>
<dbReference type="PRINTS" id="PR00261">
    <property type="entry name" value="LDLRECEPTOR"/>
</dbReference>
<feature type="disulfide bond" evidence="13">
    <location>
        <begin position="804"/>
        <end position="822"/>
    </location>
</feature>
<dbReference type="AlphaFoldDB" id="A0A673BR27"/>
<dbReference type="SUPFAM" id="SSF57424">
    <property type="entry name" value="LDL receptor-like module"/>
    <property type="match status" value="13"/>
</dbReference>
<feature type="disulfide bond" evidence="13">
    <location>
        <begin position="989"/>
        <end position="1001"/>
    </location>
</feature>
<keyword evidence="12" id="KW-0325">Glycoprotein</keyword>
<dbReference type="SMART" id="SM00179">
    <property type="entry name" value="EGF_CA"/>
    <property type="match status" value="2"/>
</dbReference>
<dbReference type="PROSITE" id="PS50068">
    <property type="entry name" value="LDLRA_2"/>
    <property type="match status" value="13"/>
</dbReference>